<dbReference type="SUPFAM" id="SSF54695">
    <property type="entry name" value="POZ domain"/>
    <property type="match status" value="1"/>
</dbReference>
<dbReference type="InterPro" id="IPR000210">
    <property type="entry name" value="BTB/POZ_dom"/>
</dbReference>
<evidence type="ECO:0000259" key="1">
    <source>
        <dbReference type="PROSITE" id="PS50097"/>
    </source>
</evidence>
<gene>
    <name evidence="2" type="ORF">K490DRAFT_62573</name>
</gene>
<dbReference type="InterPro" id="IPR011333">
    <property type="entry name" value="SKP1/BTB/POZ_sf"/>
</dbReference>
<dbReference type="AlphaFoldDB" id="A0A9P4I1C6"/>
<evidence type="ECO:0000313" key="2">
    <source>
        <dbReference type="EMBL" id="KAF2091253.1"/>
    </source>
</evidence>
<accession>A0A9P4I1C6</accession>
<dbReference type="PROSITE" id="PS50097">
    <property type="entry name" value="BTB"/>
    <property type="match status" value="1"/>
</dbReference>
<dbReference type="Pfam" id="PF00651">
    <property type="entry name" value="BTB"/>
    <property type="match status" value="1"/>
</dbReference>
<dbReference type="Gene3D" id="3.30.710.10">
    <property type="entry name" value="Potassium Channel Kv1.1, Chain A"/>
    <property type="match status" value="1"/>
</dbReference>
<proteinExistence type="predicted"/>
<dbReference type="PANTHER" id="PTHR47843:SF5">
    <property type="entry name" value="BTB_POZ DOMAIN PROTEIN"/>
    <property type="match status" value="1"/>
</dbReference>
<keyword evidence="3" id="KW-1185">Reference proteome</keyword>
<organism evidence="2 3">
    <name type="scientific">Saccharata proteae CBS 121410</name>
    <dbReference type="NCBI Taxonomy" id="1314787"/>
    <lineage>
        <taxon>Eukaryota</taxon>
        <taxon>Fungi</taxon>
        <taxon>Dikarya</taxon>
        <taxon>Ascomycota</taxon>
        <taxon>Pezizomycotina</taxon>
        <taxon>Dothideomycetes</taxon>
        <taxon>Dothideomycetes incertae sedis</taxon>
        <taxon>Botryosphaeriales</taxon>
        <taxon>Saccharataceae</taxon>
        <taxon>Saccharata</taxon>
    </lineage>
</organism>
<evidence type="ECO:0000313" key="3">
    <source>
        <dbReference type="Proteomes" id="UP000799776"/>
    </source>
</evidence>
<sequence>MSLPWPSWLPRLIWEPPPPFPHQSSWLPRLTFAPPPPFPHQWRWMCRINRQRYISSFSFELHTVAEEGDSLLLRYHPPEFYSRYDQFIATSDRELLVTGRFSDLIVRCNNGEELYLHKAIMCSRSHFFMGACRSGLLESHSNVINLPNDDPVMVKALIEYLYGYNYARAEWRTESAFSYVHGTQFAKALLFHTNMYAIAGLYIVPQLQAEASQCFIRILFLGCTPTKYYDFISEVVPAVYATTPEVDRGLRRIVVLFARYRYPKFTSGRHKESFELLKDQVPDFEQDLRNAMSKSSLLGYEQSVKLPIGICNDCGTVVDDETHVNRLICPGCNARAIKWNFDGFDFGSKNEERRYEDENR</sequence>
<comment type="caution">
    <text evidence="2">The sequence shown here is derived from an EMBL/GenBank/DDBJ whole genome shotgun (WGS) entry which is preliminary data.</text>
</comment>
<dbReference type="PANTHER" id="PTHR47843">
    <property type="entry name" value="BTB DOMAIN-CONTAINING PROTEIN-RELATED"/>
    <property type="match status" value="1"/>
</dbReference>
<name>A0A9P4I1C6_9PEZI</name>
<dbReference type="EMBL" id="ML978712">
    <property type="protein sequence ID" value="KAF2091253.1"/>
    <property type="molecule type" value="Genomic_DNA"/>
</dbReference>
<dbReference type="Proteomes" id="UP000799776">
    <property type="component" value="Unassembled WGS sequence"/>
</dbReference>
<feature type="domain" description="BTB" evidence="1">
    <location>
        <begin position="102"/>
        <end position="170"/>
    </location>
</feature>
<dbReference type="CDD" id="cd18186">
    <property type="entry name" value="BTB_POZ_ZBTB_KLHL-like"/>
    <property type="match status" value="1"/>
</dbReference>
<protein>
    <recommendedName>
        <fullName evidence="1">BTB domain-containing protein</fullName>
    </recommendedName>
</protein>
<dbReference type="OrthoDB" id="6359816at2759"/>
<reference evidence="2" key="1">
    <citation type="journal article" date="2020" name="Stud. Mycol.">
        <title>101 Dothideomycetes genomes: a test case for predicting lifestyles and emergence of pathogens.</title>
        <authorList>
            <person name="Haridas S."/>
            <person name="Albert R."/>
            <person name="Binder M."/>
            <person name="Bloem J."/>
            <person name="Labutti K."/>
            <person name="Salamov A."/>
            <person name="Andreopoulos B."/>
            <person name="Baker S."/>
            <person name="Barry K."/>
            <person name="Bills G."/>
            <person name="Bluhm B."/>
            <person name="Cannon C."/>
            <person name="Castanera R."/>
            <person name="Culley D."/>
            <person name="Daum C."/>
            <person name="Ezra D."/>
            <person name="Gonzalez J."/>
            <person name="Henrissat B."/>
            <person name="Kuo A."/>
            <person name="Liang C."/>
            <person name="Lipzen A."/>
            <person name="Lutzoni F."/>
            <person name="Magnuson J."/>
            <person name="Mondo S."/>
            <person name="Nolan M."/>
            <person name="Ohm R."/>
            <person name="Pangilinan J."/>
            <person name="Park H.-J."/>
            <person name="Ramirez L."/>
            <person name="Alfaro M."/>
            <person name="Sun H."/>
            <person name="Tritt A."/>
            <person name="Yoshinaga Y."/>
            <person name="Zwiers L.-H."/>
            <person name="Turgeon B."/>
            <person name="Goodwin S."/>
            <person name="Spatafora J."/>
            <person name="Crous P."/>
            <person name="Grigoriev I."/>
        </authorList>
    </citation>
    <scope>NUCLEOTIDE SEQUENCE</scope>
    <source>
        <strain evidence="2">CBS 121410</strain>
    </source>
</reference>